<dbReference type="Proteomes" id="UP000191112">
    <property type="component" value="Unassembled WGS sequence"/>
</dbReference>
<protein>
    <submittedName>
        <fullName evidence="3">Poly-gamma-glutamate synthesis protein (Capsule biosynthesis protein)</fullName>
    </submittedName>
</protein>
<comment type="similarity">
    <text evidence="1">Belongs to the CapA family.</text>
</comment>
<feature type="domain" description="Capsule synthesis protein CapA" evidence="2">
    <location>
        <begin position="2"/>
        <end position="238"/>
    </location>
</feature>
<dbReference type="STRING" id="619805.SAMN05660477_02099"/>
<dbReference type="InterPro" id="IPR019079">
    <property type="entry name" value="Capsule_synth_CapA"/>
</dbReference>
<dbReference type="SMART" id="SM00854">
    <property type="entry name" value="PGA_cap"/>
    <property type="match status" value="1"/>
</dbReference>
<reference evidence="3 4" key="1">
    <citation type="submission" date="2017-02" db="EMBL/GenBank/DDBJ databases">
        <authorList>
            <person name="Peterson S.W."/>
        </authorList>
    </citation>
    <scope>NUCLEOTIDE SEQUENCE [LARGE SCALE GENOMIC DNA]</scope>
    <source>
        <strain evidence="3 4">DSM 22323</strain>
    </source>
</reference>
<dbReference type="RefSeq" id="WP_079667316.1">
    <property type="nucleotide sequence ID" value="NZ_FUYZ01000006.1"/>
</dbReference>
<sequence>MKIFISGDFCPINRIQSFIEEDRMEDVYNDMLPILQGVDYAVTNLECPLTTSDKAIIKSGAAIKSTPDSIKLLTKGGFNLVTLANNHILDYGGAGVMDSIKLCHQNNIATVGAGKNLDEAKKVFFVNHGDLKIGFYNVAENEFGNTYGESPGANPLDPIQNSYDIKEAKIKCDYLFVIVHGGREHYQLPSPKTKQRYHFFIDSGADAVVAHHPHCYSGFEYYQEKPIFYSLGNFIFDYKKKYQKGMWTEAYAVIFDLSAEKLDFEIIAYKQGREEDPTIRLLNDEESKGFHGKLNELNAIISNDELLLKEWRNYLEKEKVNYKSNLLIQNKYIRELMKRNFIPKAFLHSKEHQVLLLNLLRCEAHREIMTDVLSTELEK</sequence>
<proteinExistence type="inferred from homology"/>
<dbReference type="OrthoDB" id="9810906at2"/>
<evidence type="ECO:0000313" key="4">
    <source>
        <dbReference type="Proteomes" id="UP000191112"/>
    </source>
</evidence>
<dbReference type="PANTHER" id="PTHR33393:SF13">
    <property type="entry name" value="PGA BIOSYNTHESIS PROTEIN CAPA"/>
    <property type="match status" value="1"/>
</dbReference>
<keyword evidence="4" id="KW-1185">Reference proteome</keyword>
<gene>
    <name evidence="3" type="ORF">SAMN05660477_02099</name>
</gene>
<dbReference type="PANTHER" id="PTHR33393">
    <property type="entry name" value="POLYGLUTAMINE SYNTHESIS ACCESSORY PROTEIN RV0574C-RELATED"/>
    <property type="match status" value="1"/>
</dbReference>
<accession>A0A1T5FIQ9</accession>
<dbReference type="SUPFAM" id="SSF56300">
    <property type="entry name" value="Metallo-dependent phosphatases"/>
    <property type="match status" value="1"/>
</dbReference>
<evidence type="ECO:0000256" key="1">
    <source>
        <dbReference type="ARBA" id="ARBA00005662"/>
    </source>
</evidence>
<dbReference type="AlphaFoldDB" id="A0A1T5FIQ9"/>
<name>A0A1T5FIQ9_9FLAO</name>
<dbReference type="EMBL" id="FUYZ01000006">
    <property type="protein sequence ID" value="SKB96035.1"/>
    <property type="molecule type" value="Genomic_DNA"/>
</dbReference>
<dbReference type="InterPro" id="IPR029052">
    <property type="entry name" value="Metallo-depent_PP-like"/>
</dbReference>
<dbReference type="Gene3D" id="3.60.21.10">
    <property type="match status" value="1"/>
</dbReference>
<dbReference type="Pfam" id="PF09587">
    <property type="entry name" value="PGA_cap"/>
    <property type="match status" value="1"/>
</dbReference>
<evidence type="ECO:0000259" key="2">
    <source>
        <dbReference type="SMART" id="SM00854"/>
    </source>
</evidence>
<dbReference type="InterPro" id="IPR052169">
    <property type="entry name" value="CW_Biosynth-Accessory"/>
</dbReference>
<dbReference type="CDD" id="cd07381">
    <property type="entry name" value="MPP_CapA"/>
    <property type="match status" value="1"/>
</dbReference>
<evidence type="ECO:0000313" key="3">
    <source>
        <dbReference type="EMBL" id="SKB96035.1"/>
    </source>
</evidence>
<organism evidence="3 4">
    <name type="scientific">Soonwooa buanensis</name>
    <dbReference type="NCBI Taxonomy" id="619805"/>
    <lineage>
        <taxon>Bacteria</taxon>
        <taxon>Pseudomonadati</taxon>
        <taxon>Bacteroidota</taxon>
        <taxon>Flavobacteriia</taxon>
        <taxon>Flavobacteriales</taxon>
        <taxon>Weeksellaceae</taxon>
        <taxon>Chryseobacterium group</taxon>
        <taxon>Soonwooa</taxon>
    </lineage>
</organism>